<organism evidence="6 7">
    <name type="scientific">Papillibacter cinnamivorans DSM 12816</name>
    <dbReference type="NCBI Taxonomy" id="1122930"/>
    <lineage>
        <taxon>Bacteria</taxon>
        <taxon>Bacillati</taxon>
        <taxon>Bacillota</taxon>
        <taxon>Clostridia</taxon>
        <taxon>Eubacteriales</taxon>
        <taxon>Oscillospiraceae</taxon>
        <taxon>Papillibacter</taxon>
    </lineage>
</organism>
<keyword evidence="7" id="KW-1185">Reference proteome</keyword>
<dbReference type="InterPro" id="IPR006963">
    <property type="entry name" value="Mopterin_OxRdtase_4Fe-4S_dom"/>
</dbReference>
<dbReference type="PROSITE" id="PS51669">
    <property type="entry name" value="4FE4S_MOW_BIS_MGD"/>
    <property type="match status" value="1"/>
</dbReference>
<accession>A0A1W2BUI8</accession>
<feature type="domain" description="4Fe-4S Mo/W bis-MGD-type" evidence="5">
    <location>
        <begin position="19"/>
        <end position="75"/>
    </location>
</feature>
<name>A0A1W2BUI8_9FIRM</name>
<evidence type="ECO:0000313" key="7">
    <source>
        <dbReference type="Proteomes" id="UP000192790"/>
    </source>
</evidence>
<dbReference type="Pfam" id="PF04879">
    <property type="entry name" value="Molybdop_Fe4S4"/>
    <property type="match status" value="1"/>
</dbReference>
<gene>
    <name evidence="6" type="ORF">SAMN02745168_2391</name>
</gene>
<dbReference type="Proteomes" id="UP000192790">
    <property type="component" value="Unassembled WGS sequence"/>
</dbReference>
<dbReference type="STRING" id="1122930.SAMN02745168_2391"/>
<dbReference type="InterPro" id="IPR009010">
    <property type="entry name" value="Asp_de-COase-like_dom_sf"/>
</dbReference>
<dbReference type="GO" id="GO:0051536">
    <property type="term" value="F:iron-sulfur cluster binding"/>
    <property type="evidence" value="ECO:0007669"/>
    <property type="project" value="UniProtKB-KW"/>
</dbReference>
<keyword evidence="2" id="KW-0479">Metal-binding</keyword>
<dbReference type="SMART" id="SM00926">
    <property type="entry name" value="Molybdop_Fe4S4"/>
    <property type="match status" value="1"/>
</dbReference>
<evidence type="ECO:0000256" key="2">
    <source>
        <dbReference type="ARBA" id="ARBA00022723"/>
    </source>
</evidence>
<keyword evidence="3" id="KW-0408">Iron</keyword>
<proteinExistence type="inferred from homology"/>
<dbReference type="InterPro" id="IPR006656">
    <property type="entry name" value="Mopterin_OxRdtase"/>
</dbReference>
<reference evidence="6 7" key="1">
    <citation type="submission" date="2017-04" db="EMBL/GenBank/DDBJ databases">
        <authorList>
            <person name="Afonso C.L."/>
            <person name="Miller P.J."/>
            <person name="Scott M.A."/>
            <person name="Spackman E."/>
            <person name="Goraichik I."/>
            <person name="Dimitrov K.M."/>
            <person name="Suarez D.L."/>
            <person name="Swayne D.E."/>
        </authorList>
    </citation>
    <scope>NUCLEOTIDE SEQUENCE [LARGE SCALE GENOMIC DNA]</scope>
    <source>
        <strain evidence="6 7">DSM 12816</strain>
    </source>
</reference>
<dbReference type="InterPro" id="IPR050612">
    <property type="entry name" value="Prok_Mopterin_Oxidored"/>
</dbReference>
<dbReference type="PANTHER" id="PTHR43742">
    <property type="entry name" value="TRIMETHYLAMINE-N-OXIDE REDUCTASE"/>
    <property type="match status" value="1"/>
</dbReference>
<evidence type="ECO:0000256" key="4">
    <source>
        <dbReference type="ARBA" id="ARBA00023014"/>
    </source>
</evidence>
<dbReference type="PANTHER" id="PTHR43742:SF6">
    <property type="entry name" value="OXIDOREDUCTASE YYAE-RELATED"/>
    <property type="match status" value="1"/>
</dbReference>
<dbReference type="AlphaFoldDB" id="A0A1W2BUI8"/>
<dbReference type="SUPFAM" id="SSF50692">
    <property type="entry name" value="ADC-like"/>
    <property type="match status" value="1"/>
</dbReference>
<dbReference type="SUPFAM" id="SSF53706">
    <property type="entry name" value="Formate dehydrogenase/DMSO reductase, domains 1-3"/>
    <property type="match status" value="1"/>
</dbReference>
<dbReference type="OrthoDB" id="9803192at2"/>
<sequence>MSMQETASGLKIAGADTGIEVKRAVCDICNAGCWADAYVKNGVVVKVEGCKAPGFGSGYLCAKGHASRQYIYHEDRLTVPLRRSGARGGGKFVPVSWEEALSETAERLDGIRKLYGGDSVAFYSGAGGWHQVFLERFAHSFGSVNFGSEGSMSGQAAVIAGKISAGTGAEPDLENAGVLLMWGCNQYSGDVVTEPPALAQKRRGMKIIVVDPRTTVSTYKLGDQHLHIRPGTDAALAHGLARIFIHSRWIDTQFIQEHVYGFPEYASYVERFDLKTVSEITGLPERKIRNAARLIMGNGPLAVWKSDGGITQQKNGMQTCRAIDALCAITGNFDRKGGMLPVGWGSNLNSGAAELDTEGFVLETSPRGARPRIGSRRFPLWAKYAREFQTMDLPRQILSSEPYPVRALCAFGMNAGRFPNNREMYQALGDLDFFVTADLFSTPTTRYADIVFPACSSFERGELRRVGNSLYYTKPVIFPPGEARPDTDIICSLAETLKLGDDVLRGGTDACWARMMRRLPYGIEAVKRSDEPILLPRLRRPEPGEYTSGGFSTPTGKYELKSTVIESCGVRGLLPLPEYVSSLDKADSKEYPFILSVGNRMPFAFHSRMHRVNWLRALRPDAMADMNPSDAEALDLRQGDDMEISTPGGSIRIKANLSISILPGTVHMLPDYEEADVSSIIVSNHLDPYTGYPAFRAMRCAVRRISNGNTL</sequence>
<evidence type="ECO:0000256" key="3">
    <source>
        <dbReference type="ARBA" id="ARBA00023004"/>
    </source>
</evidence>
<dbReference type="EMBL" id="FWXW01000006">
    <property type="protein sequence ID" value="SMC76569.1"/>
    <property type="molecule type" value="Genomic_DNA"/>
</dbReference>
<dbReference type="GO" id="GO:0046872">
    <property type="term" value="F:metal ion binding"/>
    <property type="evidence" value="ECO:0007669"/>
    <property type="project" value="UniProtKB-KW"/>
</dbReference>
<dbReference type="Gene3D" id="2.20.25.90">
    <property type="entry name" value="ADC-like domains"/>
    <property type="match status" value="1"/>
</dbReference>
<keyword evidence="4" id="KW-0411">Iron-sulfur</keyword>
<dbReference type="Gene3D" id="3.40.228.10">
    <property type="entry name" value="Dimethylsulfoxide Reductase, domain 2"/>
    <property type="match status" value="1"/>
</dbReference>
<evidence type="ECO:0000256" key="1">
    <source>
        <dbReference type="ARBA" id="ARBA00010312"/>
    </source>
</evidence>
<comment type="similarity">
    <text evidence="1">Belongs to the prokaryotic molybdopterin-containing oxidoreductase family.</text>
</comment>
<dbReference type="Gene3D" id="2.40.40.20">
    <property type="match status" value="1"/>
</dbReference>
<dbReference type="GO" id="GO:0043546">
    <property type="term" value="F:molybdopterin cofactor binding"/>
    <property type="evidence" value="ECO:0007669"/>
    <property type="project" value="InterPro"/>
</dbReference>
<evidence type="ECO:0000259" key="5">
    <source>
        <dbReference type="PROSITE" id="PS51669"/>
    </source>
</evidence>
<evidence type="ECO:0000313" key="6">
    <source>
        <dbReference type="EMBL" id="SMC76569.1"/>
    </source>
</evidence>
<dbReference type="GO" id="GO:0016491">
    <property type="term" value="F:oxidoreductase activity"/>
    <property type="evidence" value="ECO:0007669"/>
    <property type="project" value="InterPro"/>
</dbReference>
<dbReference type="Pfam" id="PF01568">
    <property type="entry name" value="Molydop_binding"/>
    <property type="match status" value="1"/>
</dbReference>
<dbReference type="Pfam" id="PF00384">
    <property type="entry name" value="Molybdopterin"/>
    <property type="match status" value="1"/>
</dbReference>
<protein>
    <submittedName>
        <fullName evidence="6">Anaerobic selenocysteine-containing dehydrogenase</fullName>
    </submittedName>
</protein>
<dbReference type="InterPro" id="IPR006657">
    <property type="entry name" value="MoPterin_dinucl-bd_dom"/>
</dbReference>
<dbReference type="Gene3D" id="3.40.50.740">
    <property type="match status" value="1"/>
</dbReference>